<feature type="region of interest" description="Disordered" evidence="1">
    <location>
        <begin position="162"/>
        <end position="235"/>
    </location>
</feature>
<gene>
    <name evidence="2" type="ORF">HNQ79_000755</name>
</gene>
<name>A0A7X0LMZ1_9ACTN</name>
<reference evidence="2 3" key="1">
    <citation type="submission" date="2020-08" db="EMBL/GenBank/DDBJ databases">
        <title>Genomic Encyclopedia of Type Strains, Phase IV (KMG-IV): sequencing the most valuable type-strain genomes for metagenomic binning, comparative biology and taxonomic classification.</title>
        <authorList>
            <person name="Goeker M."/>
        </authorList>
    </citation>
    <scope>NUCLEOTIDE SEQUENCE [LARGE SCALE GENOMIC DNA]</scope>
    <source>
        <strain evidence="2 3">DSM 40141</strain>
    </source>
</reference>
<organism evidence="2 3">
    <name type="scientific">Streptomyces candidus</name>
    <dbReference type="NCBI Taxonomy" id="67283"/>
    <lineage>
        <taxon>Bacteria</taxon>
        <taxon>Bacillati</taxon>
        <taxon>Actinomycetota</taxon>
        <taxon>Actinomycetes</taxon>
        <taxon>Kitasatosporales</taxon>
        <taxon>Streptomycetaceae</taxon>
        <taxon>Streptomyces</taxon>
    </lineage>
</organism>
<dbReference type="AlphaFoldDB" id="A0A7X0LMZ1"/>
<dbReference type="EMBL" id="JACHEM010000002">
    <property type="protein sequence ID" value="MBB6434307.1"/>
    <property type="molecule type" value="Genomic_DNA"/>
</dbReference>
<sequence>MSDFESSSRPGDGTTTTTAQTVRDKASEGTGLVADKAGDVAGTAREQAAGVVGEATGRAQDVVGELRSQLETQARSQTQRLADNVRRLADELHDMSRNGEGDSSVAGAVKQIADRGHQAASRLEDRGPDGLLSDLQDFARRRPGAFLAGAALAGFATARLAKGAKSADGGGEHPASTTDGRAVGDTPQAGTGREAPRAQGAHPAPVSPPLTPSYGGDVAPGPVPVSDPYPDPQQP</sequence>
<keyword evidence="3" id="KW-1185">Reference proteome</keyword>
<comment type="caution">
    <text evidence="2">The sequence shown here is derived from an EMBL/GenBank/DDBJ whole genome shotgun (WGS) entry which is preliminary data.</text>
</comment>
<evidence type="ECO:0000256" key="1">
    <source>
        <dbReference type="SAM" id="MobiDB-lite"/>
    </source>
</evidence>
<protein>
    <submittedName>
        <fullName evidence="2">Uncharacterized protein YjbJ (UPF0337 family)</fullName>
    </submittedName>
</protein>
<dbReference type="Proteomes" id="UP000540423">
    <property type="component" value="Unassembled WGS sequence"/>
</dbReference>
<evidence type="ECO:0000313" key="3">
    <source>
        <dbReference type="Proteomes" id="UP000540423"/>
    </source>
</evidence>
<proteinExistence type="predicted"/>
<dbReference type="RefSeq" id="WP_185026847.1">
    <property type="nucleotide sequence ID" value="NZ_BNBN01000002.1"/>
</dbReference>
<evidence type="ECO:0000313" key="2">
    <source>
        <dbReference type="EMBL" id="MBB6434307.1"/>
    </source>
</evidence>
<accession>A0A7X0LMZ1</accession>
<feature type="compositionally biased region" description="Pro residues" evidence="1">
    <location>
        <begin position="221"/>
        <end position="235"/>
    </location>
</feature>
<feature type="region of interest" description="Disordered" evidence="1">
    <location>
        <begin position="1"/>
        <end position="55"/>
    </location>
</feature>